<proteinExistence type="predicted"/>
<dbReference type="EMBL" id="CAJNNV010029697">
    <property type="protein sequence ID" value="CAE8629744.1"/>
    <property type="molecule type" value="Genomic_DNA"/>
</dbReference>
<keyword evidence="2" id="KW-1185">Reference proteome</keyword>
<organism evidence="1 2">
    <name type="scientific">Polarella glacialis</name>
    <name type="common">Dinoflagellate</name>
    <dbReference type="NCBI Taxonomy" id="89957"/>
    <lineage>
        <taxon>Eukaryota</taxon>
        <taxon>Sar</taxon>
        <taxon>Alveolata</taxon>
        <taxon>Dinophyceae</taxon>
        <taxon>Suessiales</taxon>
        <taxon>Suessiaceae</taxon>
        <taxon>Polarella</taxon>
    </lineage>
</organism>
<reference evidence="1" key="1">
    <citation type="submission" date="2021-02" db="EMBL/GenBank/DDBJ databases">
        <authorList>
            <person name="Dougan E. K."/>
            <person name="Rhodes N."/>
            <person name="Thang M."/>
            <person name="Chan C."/>
        </authorList>
    </citation>
    <scope>NUCLEOTIDE SEQUENCE</scope>
</reference>
<evidence type="ECO:0000313" key="1">
    <source>
        <dbReference type="EMBL" id="CAE8629744.1"/>
    </source>
</evidence>
<accession>A0A813GRN0</accession>
<gene>
    <name evidence="1" type="ORF">PGLA1383_LOCUS46169</name>
</gene>
<dbReference type="AlphaFoldDB" id="A0A813GRN0"/>
<evidence type="ECO:0000313" key="2">
    <source>
        <dbReference type="Proteomes" id="UP000654075"/>
    </source>
</evidence>
<comment type="caution">
    <text evidence="1">The sequence shown here is derived from an EMBL/GenBank/DDBJ whole genome shotgun (WGS) entry which is preliminary data.</text>
</comment>
<name>A0A813GRN0_POLGL</name>
<protein>
    <submittedName>
        <fullName evidence="1">Uncharacterized protein</fullName>
    </submittedName>
</protein>
<sequence>MSRWSHIKQHKNAVGVNMVDTWSSKHNRALSLSPPGYKKAASGQMLMQAECYRVLATPYRRKCRCWHHEGNSRTAKDTEQLVPEKSDVHLHGAKRAITRDFFNASPKKALRECFKTR</sequence>
<dbReference type="Proteomes" id="UP000654075">
    <property type="component" value="Unassembled WGS sequence"/>
</dbReference>